<evidence type="ECO:0000313" key="3">
    <source>
        <dbReference type="EMBL" id="MFC6017918.1"/>
    </source>
</evidence>
<dbReference type="RefSeq" id="WP_377422565.1">
    <property type="nucleotide sequence ID" value="NZ_JBHSPR010000010.1"/>
</dbReference>
<feature type="transmembrane region" description="Helical" evidence="2">
    <location>
        <begin position="261"/>
        <end position="283"/>
    </location>
</feature>
<gene>
    <name evidence="3" type="ORF">ACFP2T_17085</name>
</gene>
<keyword evidence="2" id="KW-1133">Transmembrane helix</keyword>
<reference evidence="4" key="1">
    <citation type="journal article" date="2019" name="Int. J. Syst. Evol. Microbiol.">
        <title>The Global Catalogue of Microorganisms (GCM) 10K type strain sequencing project: providing services to taxonomists for standard genome sequencing and annotation.</title>
        <authorList>
            <consortium name="The Broad Institute Genomics Platform"/>
            <consortium name="The Broad Institute Genome Sequencing Center for Infectious Disease"/>
            <person name="Wu L."/>
            <person name="Ma J."/>
        </authorList>
    </citation>
    <scope>NUCLEOTIDE SEQUENCE [LARGE SCALE GENOMIC DNA]</scope>
    <source>
        <strain evidence="4">ZS-35-S2</strain>
    </source>
</reference>
<evidence type="ECO:0000313" key="4">
    <source>
        <dbReference type="Proteomes" id="UP001596203"/>
    </source>
</evidence>
<feature type="region of interest" description="Disordered" evidence="1">
    <location>
        <begin position="291"/>
        <end position="322"/>
    </location>
</feature>
<keyword evidence="2" id="KW-0472">Membrane</keyword>
<protein>
    <submittedName>
        <fullName evidence="3">Uncharacterized protein</fullName>
    </submittedName>
</protein>
<feature type="transmembrane region" description="Helical" evidence="2">
    <location>
        <begin position="143"/>
        <end position="161"/>
    </location>
</feature>
<feature type="transmembrane region" description="Helical" evidence="2">
    <location>
        <begin position="86"/>
        <end position="103"/>
    </location>
</feature>
<organism evidence="3 4">
    <name type="scientific">Plantactinospora solaniradicis</name>
    <dbReference type="NCBI Taxonomy" id="1723736"/>
    <lineage>
        <taxon>Bacteria</taxon>
        <taxon>Bacillati</taxon>
        <taxon>Actinomycetota</taxon>
        <taxon>Actinomycetes</taxon>
        <taxon>Micromonosporales</taxon>
        <taxon>Micromonosporaceae</taxon>
        <taxon>Plantactinospora</taxon>
    </lineage>
</organism>
<evidence type="ECO:0000256" key="2">
    <source>
        <dbReference type="SAM" id="Phobius"/>
    </source>
</evidence>
<dbReference type="EMBL" id="JBHSPR010000010">
    <property type="protein sequence ID" value="MFC6017918.1"/>
    <property type="molecule type" value="Genomic_DNA"/>
</dbReference>
<dbReference type="Proteomes" id="UP001596203">
    <property type="component" value="Unassembled WGS sequence"/>
</dbReference>
<keyword evidence="2" id="KW-0812">Transmembrane</keyword>
<feature type="transmembrane region" description="Helical" evidence="2">
    <location>
        <begin position="199"/>
        <end position="220"/>
    </location>
</feature>
<feature type="transmembrane region" description="Helical" evidence="2">
    <location>
        <begin position="227"/>
        <end position="249"/>
    </location>
</feature>
<evidence type="ECO:0000256" key="1">
    <source>
        <dbReference type="SAM" id="MobiDB-lite"/>
    </source>
</evidence>
<feature type="transmembrane region" description="Helical" evidence="2">
    <location>
        <begin position="52"/>
        <end position="74"/>
    </location>
</feature>
<accession>A0ABW1KC71</accession>
<sequence>MAFSRAGIGVVLAAAGGAALASGQVVVADSVGVLELDGVFVAGNERVAGVPVTLVGWFLAMAVPLAVVAALAAVPGGYGLTRGARMSPVPAAAVGALAGLPLVSSSGGGEVREAALSAGISGIALGIAVGCGVALLPAVGRGLVGYAALLWTAIVGFGLFVPRTVVYAGIVEPLGLEPLRELRGTLGRLGMPDLGPLDYHFVSVLPVALAVVVLSGVLGVRVVRRTGSVWVAVAAAVVGPVLAAASYHLDRDQLILWNEDAAMMAHLLAVFAGLSALLAAAVAGRFARPSTVDAPDRAADGDAAADGGAAGNGGAAGIRQTG</sequence>
<proteinExistence type="predicted"/>
<name>A0ABW1KC71_9ACTN</name>
<keyword evidence="4" id="KW-1185">Reference proteome</keyword>
<feature type="transmembrane region" description="Helical" evidence="2">
    <location>
        <begin position="115"/>
        <end position="136"/>
    </location>
</feature>
<comment type="caution">
    <text evidence="3">The sequence shown here is derived from an EMBL/GenBank/DDBJ whole genome shotgun (WGS) entry which is preliminary data.</text>
</comment>